<protein>
    <submittedName>
        <fullName evidence="1">Uncharacterized protein</fullName>
    </submittedName>
</protein>
<accession>A0A139ADV1</accession>
<organism evidence="1 2">
    <name type="scientific">Gonapodya prolifera (strain JEL478)</name>
    <name type="common">Monoblepharis prolifera</name>
    <dbReference type="NCBI Taxonomy" id="1344416"/>
    <lineage>
        <taxon>Eukaryota</taxon>
        <taxon>Fungi</taxon>
        <taxon>Fungi incertae sedis</taxon>
        <taxon>Chytridiomycota</taxon>
        <taxon>Chytridiomycota incertae sedis</taxon>
        <taxon>Monoblepharidomycetes</taxon>
        <taxon>Monoblepharidales</taxon>
        <taxon>Gonapodyaceae</taxon>
        <taxon>Gonapodya</taxon>
    </lineage>
</organism>
<dbReference type="EMBL" id="KQ965765">
    <property type="protein sequence ID" value="KXS14947.1"/>
    <property type="molecule type" value="Genomic_DNA"/>
</dbReference>
<gene>
    <name evidence="1" type="ORF">M427DRAFT_57093</name>
</gene>
<dbReference type="Proteomes" id="UP000070544">
    <property type="component" value="Unassembled WGS sequence"/>
</dbReference>
<name>A0A139ADV1_GONPJ</name>
<reference evidence="1 2" key="1">
    <citation type="journal article" date="2015" name="Genome Biol. Evol.">
        <title>Phylogenomic analyses indicate that early fungi evolved digesting cell walls of algal ancestors of land plants.</title>
        <authorList>
            <person name="Chang Y."/>
            <person name="Wang S."/>
            <person name="Sekimoto S."/>
            <person name="Aerts A.L."/>
            <person name="Choi C."/>
            <person name="Clum A."/>
            <person name="LaButti K.M."/>
            <person name="Lindquist E.A."/>
            <person name="Yee Ngan C."/>
            <person name="Ohm R.A."/>
            <person name="Salamov A.A."/>
            <person name="Grigoriev I.V."/>
            <person name="Spatafora J.W."/>
            <person name="Berbee M.L."/>
        </authorList>
    </citation>
    <scope>NUCLEOTIDE SEQUENCE [LARGE SCALE GENOMIC DNA]</scope>
    <source>
        <strain evidence="1 2">JEL478</strain>
    </source>
</reference>
<evidence type="ECO:0000313" key="1">
    <source>
        <dbReference type="EMBL" id="KXS14947.1"/>
    </source>
</evidence>
<keyword evidence="2" id="KW-1185">Reference proteome</keyword>
<evidence type="ECO:0000313" key="2">
    <source>
        <dbReference type="Proteomes" id="UP000070544"/>
    </source>
</evidence>
<proteinExistence type="predicted"/>
<dbReference type="AlphaFoldDB" id="A0A139ADV1"/>
<sequence>MIRTAKEVMMSFVQIQAPKQPQRPVEVQHELLEVPLQVLPALSRVATSSDAIDVEWRLEIENFSQHIYTGTFVRVVPGKCGRAFGAQGATCPSLEPTI</sequence>